<evidence type="ECO:0000259" key="1">
    <source>
        <dbReference type="Pfam" id="PF07969"/>
    </source>
</evidence>
<dbReference type="Gene3D" id="3.20.20.140">
    <property type="entry name" value="Metal-dependent hydrolases"/>
    <property type="match status" value="2"/>
</dbReference>
<comment type="caution">
    <text evidence="2">The sequence shown here is derived from an EMBL/GenBank/DDBJ whole genome shotgun (WGS) entry which is preliminary data.</text>
</comment>
<dbReference type="Proteomes" id="UP001500466">
    <property type="component" value="Unassembled WGS sequence"/>
</dbReference>
<proteinExistence type="predicted"/>
<dbReference type="InterPro" id="IPR013108">
    <property type="entry name" value="Amidohydro_3"/>
</dbReference>
<dbReference type="SUPFAM" id="SSF51338">
    <property type="entry name" value="Composite domain of metallo-dependent hydrolases"/>
    <property type="match status" value="1"/>
</dbReference>
<accession>A0ABP9HAZ0</accession>
<dbReference type="PANTHER" id="PTHR11647">
    <property type="entry name" value="HYDRANTOINASE/DIHYDROPYRIMIDINASE FAMILY MEMBER"/>
    <property type="match status" value="1"/>
</dbReference>
<feature type="domain" description="Amidohydrolase 3" evidence="1">
    <location>
        <begin position="49"/>
        <end position="528"/>
    </location>
</feature>
<reference evidence="3" key="1">
    <citation type="journal article" date="2019" name="Int. J. Syst. Evol. Microbiol.">
        <title>The Global Catalogue of Microorganisms (GCM) 10K type strain sequencing project: providing services to taxonomists for standard genome sequencing and annotation.</title>
        <authorList>
            <consortium name="The Broad Institute Genomics Platform"/>
            <consortium name="The Broad Institute Genome Sequencing Center for Infectious Disease"/>
            <person name="Wu L."/>
            <person name="Ma J."/>
        </authorList>
    </citation>
    <scope>NUCLEOTIDE SEQUENCE [LARGE SCALE GENOMIC DNA]</scope>
    <source>
        <strain evidence="3">JCM 17986</strain>
    </source>
</reference>
<dbReference type="InterPro" id="IPR050378">
    <property type="entry name" value="Metallo-dep_Hydrolases_sf"/>
</dbReference>
<dbReference type="SUPFAM" id="SSF51556">
    <property type="entry name" value="Metallo-dependent hydrolases"/>
    <property type="match status" value="1"/>
</dbReference>
<dbReference type="InterPro" id="IPR011059">
    <property type="entry name" value="Metal-dep_hydrolase_composite"/>
</dbReference>
<protein>
    <submittedName>
        <fullName evidence="2">Amidohydrolase family protein</fullName>
    </submittedName>
</protein>
<keyword evidence="3" id="KW-1185">Reference proteome</keyword>
<evidence type="ECO:0000313" key="2">
    <source>
        <dbReference type="EMBL" id="GAA4966103.1"/>
    </source>
</evidence>
<dbReference type="Pfam" id="PF07969">
    <property type="entry name" value="Amidohydro_3"/>
    <property type="match status" value="1"/>
</dbReference>
<dbReference type="RefSeq" id="WP_345676263.1">
    <property type="nucleotide sequence ID" value="NZ_BAABHS010000010.1"/>
</dbReference>
<dbReference type="InterPro" id="IPR032466">
    <property type="entry name" value="Metal_Hydrolase"/>
</dbReference>
<sequence length="549" mass="58031">MDLVLRGATVVDGTGADPRPADVGIAGGVIAAVGEPGGLSGAVAEGAAEVDLTGLVLAPGFIDIHTHFDAQVLWDPDLTPSSWHGVTSVLMGNCGFGIAPTRPAHRDLVARTLENVEGMSLDALHAGITWDFESFPDYLDTLTAARPRLNVAAMIGHTPLRLFVVGEEQERPATAEEIARMRSLVAEAMEAGAFGFASSRATSHQGAGGRPVPSRHAERAEFDELASVVGDCGHGIIQVTAGPDLDVDHLLEVGAATGRPVTFTPLLTGMGAPGAAVKRADACAGTDVWGQTSCRPLVMQVTLADPFPFATMPSFQEILALPADERAELYADPAWRERARAQAEERWGSRLAKTDVDETELPGLAGRTLPDLAAEHGSTPFDVMIDTALAEDLRTRFRVVLANDDEHELAELLRHPRVLVGLSDAGAHASQLCDACFSTHLLEHWVRETGHLTLAEAVHRLTGRPAAFLGLADRGRIAPGLAADLVAFDPETVGVGAMERVYDLPAGADRLVAHSVGIVHVWVNGQAVRQDSADLDVDVRPGVVLRSGR</sequence>
<organism evidence="2 3">
    <name type="scientific">Yinghuangia aomiensis</name>
    <dbReference type="NCBI Taxonomy" id="676205"/>
    <lineage>
        <taxon>Bacteria</taxon>
        <taxon>Bacillati</taxon>
        <taxon>Actinomycetota</taxon>
        <taxon>Actinomycetes</taxon>
        <taxon>Kitasatosporales</taxon>
        <taxon>Streptomycetaceae</taxon>
        <taxon>Yinghuangia</taxon>
    </lineage>
</organism>
<dbReference type="EMBL" id="BAABHS010000010">
    <property type="protein sequence ID" value="GAA4966103.1"/>
    <property type="molecule type" value="Genomic_DNA"/>
</dbReference>
<gene>
    <name evidence="2" type="ORF">GCM10023205_33300</name>
</gene>
<name>A0ABP9HAZ0_9ACTN</name>
<dbReference type="PANTHER" id="PTHR11647:SF1">
    <property type="entry name" value="COLLAPSIN RESPONSE MEDIATOR PROTEIN"/>
    <property type="match status" value="1"/>
</dbReference>
<evidence type="ECO:0000313" key="3">
    <source>
        <dbReference type="Proteomes" id="UP001500466"/>
    </source>
</evidence>